<reference evidence="1" key="1">
    <citation type="submission" date="2024-06" db="EMBL/GenBank/DDBJ databases">
        <title>North American crayfish harbour diverse members of the Nudiviridae.</title>
        <authorList>
            <person name="Stratton C."/>
            <person name="Bojko J."/>
        </authorList>
    </citation>
    <scope>NUCLEOTIDE SEQUENCE</scope>
    <source>
        <strain evidence="1">142H</strain>
    </source>
</reference>
<dbReference type="EMBL" id="PP955094">
    <property type="protein sequence ID" value="XCH39281.1"/>
    <property type="molecule type" value="Genomic_DNA"/>
</dbReference>
<proteinExistence type="predicted"/>
<protein>
    <submittedName>
        <fullName evidence="1">Uncharacterized protein</fullName>
    </submittedName>
</protein>
<sequence length="199" mass="24457">MEEKLQNIFKYQYKLKKIIAPCEIRIWKNLHYFKVNLKYLHRIFLMKTDHNGLYHEIIISIKIKNQYIFIEVRTIFDPSNIKKCIGSMFLCYNANVFFNTIETSFDRFTVFNSIKYDGYHNIDPSYLYTYISKYIWSNLLNINYNNSLKENEIINYFKIVNIFINMRYFIQNEKNMIHNITQYINIHNAIWYYLTNIMF</sequence>
<organism evidence="1">
    <name type="scientific">Faxonius propinquus nudivirus</name>
    <dbReference type="NCBI Taxonomy" id="3139431"/>
    <lineage>
        <taxon>Viruses</taxon>
        <taxon>Viruses incertae sedis</taxon>
        <taxon>Naldaviricetes</taxon>
        <taxon>Lefavirales</taxon>
        <taxon>Nudiviridae</taxon>
    </lineage>
</organism>
<gene>
    <name evidence="1" type="ORF">FpNV_036</name>
</gene>
<evidence type="ECO:0000313" key="1">
    <source>
        <dbReference type="EMBL" id="XCH39281.1"/>
    </source>
</evidence>
<name>A0AAU8GCX6_9VIRU</name>
<accession>A0AAU8GCX6</accession>